<protein>
    <submittedName>
        <fullName evidence="3">DZIP1L isoform 9</fullName>
    </submittedName>
</protein>
<sequence>MQSPAATAEGLSGPLFGAYTFPTFKFQPRHDSMDWRRISTLDVDRVARELDVATLQENIAGITFCNL</sequence>
<dbReference type="AlphaFoldDB" id="A0A2J8QJ63"/>
<evidence type="ECO:0000259" key="2">
    <source>
        <dbReference type="Pfam" id="PF13815"/>
    </source>
</evidence>
<comment type="caution">
    <text evidence="3">The sequence shown here is derived from an EMBL/GenBank/DDBJ whole genome shotgun (WGS) entry which is preliminary data.</text>
</comment>
<dbReference type="EMBL" id="NBAG03000036">
    <property type="protein sequence ID" value="PNI96325.1"/>
    <property type="molecule type" value="Genomic_DNA"/>
</dbReference>
<proteinExistence type="predicted"/>
<feature type="non-terminal residue" evidence="3">
    <location>
        <position position="67"/>
    </location>
</feature>
<gene>
    <name evidence="3" type="ORF">CK820_G0030078</name>
</gene>
<reference evidence="3" key="1">
    <citation type="submission" date="2017-12" db="EMBL/GenBank/DDBJ databases">
        <title>High-resolution comparative analysis of great ape genomes.</title>
        <authorList>
            <person name="Pollen A."/>
            <person name="Hastie A."/>
            <person name="Hormozdiari F."/>
            <person name="Dougherty M."/>
            <person name="Liu R."/>
            <person name="Chaisson M."/>
            <person name="Hoppe E."/>
            <person name="Hill C."/>
            <person name="Pang A."/>
            <person name="Hillier L."/>
            <person name="Baker C."/>
            <person name="Armstrong J."/>
            <person name="Shendure J."/>
            <person name="Paten B."/>
            <person name="Wilson R."/>
            <person name="Chao H."/>
            <person name="Schneider V."/>
            <person name="Ventura M."/>
            <person name="Kronenberg Z."/>
            <person name="Murali S."/>
            <person name="Gordon D."/>
            <person name="Cantsilieris S."/>
            <person name="Munson K."/>
            <person name="Nelson B."/>
            <person name="Raja A."/>
            <person name="Underwood J."/>
            <person name="Diekhans M."/>
            <person name="Fiddes I."/>
            <person name="Haussler D."/>
            <person name="Eichler E."/>
        </authorList>
    </citation>
    <scope>NUCLEOTIDE SEQUENCE [LARGE SCALE GENOMIC DNA]</scope>
    <source>
        <strain evidence="3">Yerkes chimp pedigree #C0471</strain>
    </source>
</reference>
<dbReference type="PANTHER" id="PTHR21502:SF8">
    <property type="entry name" value="CILIUM ASSEMBLY PROTEIN DZIP1L"/>
    <property type="match status" value="1"/>
</dbReference>
<dbReference type="GO" id="GO:0008270">
    <property type="term" value="F:zinc ion binding"/>
    <property type="evidence" value="ECO:0007669"/>
    <property type="project" value="UniProtKB-KW"/>
</dbReference>
<dbReference type="GO" id="GO:0005737">
    <property type="term" value="C:cytoplasm"/>
    <property type="evidence" value="ECO:0007669"/>
    <property type="project" value="UniProtKB-SubCell"/>
</dbReference>
<organism evidence="3">
    <name type="scientific">Pan troglodytes</name>
    <name type="common">Chimpanzee</name>
    <dbReference type="NCBI Taxonomy" id="9598"/>
    <lineage>
        <taxon>Eukaryota</taxon>
        <taxon>Metazoa</taxon>
        <taxon>Chordata</taxon>
        <taxon>Craniata</taxon>
        <taxon>Vertebrata</taxon>
        <taxon>Euteleostomi</taxon>
        <taxon>Mammalia</taxon>
        <taxon>Eutheria</taxon>
        <taxon>Euarchontoglires</taxon>
        <taxon>Primates</taxon>
        <taxon>Haplorrhini</taxon>
        <taxon>Catarrhini</taxon>
        <taxon>Hominidae</taxon>
        <taxon>Pan</taxon>
    </lineage>
</organism>
<evidence type="ECO:0000313" key="3">
    <source>
        <dbReference type="EMBL" id="PNI96325.1"/>
    </source>
</evidence>
<dbReference type="Pfam" id="PF13815">
    <property type="entry name" value="Dzip-like_N"/>
    <property type="match status" value="1"/>
</dbReference>
<dbReference type="InterPro" id="IPR051241">
    <property type="entry name" value="DZIP_RILPL"/>
</dbReference>
<name>A0A2J8QJ63_PANTR</name>
<evidence type="ECO:0000256" key="1">
    <source>
        <dbReference type="ARBA" id="ARBA00023054"/>
    </source>
</evidence>
<dbReference type="PANTHER" id="PTHR21502">
    <property type="entry name" value="ZINC FINGER PROTEIN DZIP1"/>
    <property type="match status" value="1"/>
</dbReference>
<accession>A0A2J8QJ63</accession>
<feature type="domain" description="Cilium assembly protein DZIP1 N-terminal" evidence="2">
    <location>
        <begin position="24"/>
        <end position="67"/>
    </location>
</feature>
<dbReference type="InterPro" id="IPR032714">
    <property type="entry name" value="DZIP1_N"/>
</dbReference>
<keyword evidence="1" id="KW-0175">Coiled coil</keyword>